<evidence type="ECO:0000256" key="2">
    <source>
        <dbReference type="SAM" id="SignalP"/>
    </source>
</evidence>
<accession>A0AAV5DPH2</accession>
<evidence type="ECO:0000313" key="4">
    <source>
        <dbReference type="Proteomes" id="UP001054889"/>
    </source>
</evidence>
<gene>
    <name evidence="3" type="primary">ga30682</name>
    <name evidence="3" type="ORF">PR202_ga30682</name>
</gene>
<reference evidence="3" key="2">
    <citation type="submission" date="2021-12" db="EMBL/GenBank/DDBJ databases">
        <title>Resequencing data analysis of finger millet.</title>
        <authorList>
            <person name="Hatakeyama M."/>
            <person name="Aluri S."/>
            <person name="Balachadran M.T."/>
            <person name="Sivarajan S.R."/>
            <person name="Poveda L."/>
            <person name="Shimizu-Inatsugi R."/>
            <person name="Schlapbach R."/>
            <person name="Sreeman S.M."/>
            <person name="Shimizu K.K."/>
        </authorList>
    </citation>
    <scope>NUCLEOTIDE SEQUENCE</scope>
</reference>
<dbReference type="EMBL" id="BQKI01000023">
    <property type="protein sequence ID" value="GJN12408.1"/>
    <property type="molecule type" value="Genomic_DNA"/>
</dbReference>
<protein>
    <recommendedName>
        <fullName evidence="5">Secreted protein</fullName>
    </recommendedName>
</protein>
<feature type="chain" id="PRO_5043943851" description="Secreted protein" evidence="2">
    <location>
        <begin position="23"/>
        <end position="119"/>
    </location>
</feature>
<comment type="caution">
    <text evidence="3">The sequence shown here is derived from an EMBL/GenBank/DDBJ whole genome shotgun (WGS) entry which is preliminary data.</text>
</comment>
<keyword evidence="2" id="KW-0732">Signal</keyword>
<evidence type="ECO:0000313" key="3">
    <source>
        <dbReference type="EMBL" id="GJN12408.1"/>
    </source>
</evidence>
<evidence type="ECO:0000256" key="1">
    <source>
        <dbReference type="SAM" id="MobiDB-lite"/>
    </source>
</evidence>
<evidence type="ECO:0008006" key="5">
    <source>
        <dbReference type="Google" id="ProtNLM"/>
    </source>
</evidence>
<feature type="region of interest" description="Disordered" evidence="1">
    <location>
        <begin position="46"/>
        <end position="119"/>
    </location>
</feature>
<dbReference type="AlphaFoldDB" id="A0AAV5DPH2"/>
<dbReference type="InterPro" id="IPR027854">
    <property type="entry name" value="STMP1"/>
</dbReference>
<reference evidence="3" key="1">
    <citation type="journal article" date="2018" name="DNA Res.">
        <title>Multiple hybrid de novo genome assembly of finger millet, an orphan allotetraploid crop.</title>
        <authorList>
            <person name="Hatakeyama M."/>
            <person name="Aluri S."/>
            <person name="Balachadran M.T."/>
            <person name="Sivarajan S.R."/>
            <person name="Patrignani A."/>
            <person name="Gruter S."/>
            <person name="Poveda L."/>
            <person name="Shimizu-Inatsugi R."/>
            <person name="Baeten J."/>
            <person name="Francoijs K.J."/>
            <person name="Nataraja K.N."/>
            <person name="Reddy Y.A.N."/>
            <person name="Phadnis S."/>
            <person name="Ravikumar R.L."/>
            <person name="Schlapbach R."/>
            <person name="Sreeman S.M."/>
            <person name="Shimizu K.K."/>
        </authorList>
    </citation>
    <scope>NUCLEOTIDE SEQUENCE</scope>
</reference>
<sequence length="119" mass="13525">MGCLIRRLFPFLVGTAVGVCAAQNYKVPNLRSLADQGVDTARRYEETYRKKRSTGDAAGTSVGRKKKNYNFPDLRRLSGRSVDAAKGYEEAYRKDKPDDGTSSRRRKKVQQRDMDDDEE</sequence>
<name>A0AAV5DPH2_ELECO</name>
<feature type="signal peptide" evidence="2">
    <location>
        <begin position="1"/>
        <end position="22"/>
    </location>
</feature>
<feature type="compositionally biased region" description="Basic and acidic residues" evidence="1">
    <location>
        <begin position="86"/>
        <end position="102"/>
    </location>
</feature>
<proteinExistence type="predicted"/>
<dbReference type="PANTHER" id="PTHR33528:SF15">
    <property type="entry name" value="OS08G0156000 PROTEIN"/>
    <property type="match status" value="1"/>
</dbReference>
<keyword evidence="4" id="KW-1185">Reference proteome</keyword>
<organism evidence="3 4">
    <name type="scientific">Eleusine coracana subsp. coracana</name>
    <dbReference type="NCBI Taxonomy" id="191504"/>
    <lineage>
        <taxon>Eukaryota</taxon>
        <taxon>Viridiplantae</taxon>
        <taxon>Streptophyta</taxon>
        <taxon>Embryophyta</taxon>
        <taxon>Tracheophyta</taxon>
        <taxon>Spermatophyta</taxon>
        <taxon>Magnoliopsida</taxon>
        <taxon>Liliopsida</taxon>
        <taxon>Poales</taxon>
        <taxon>Poaceae</taxon>
        <taxon>PACMAD clade</taxon>
        <taxon>Chloridoideae</taxon>
        <taxon>Cynodonteae</taxon>
        <taxon>Eleusininae</taxon>
        <taxon>Eleusine</taxon>
    </lineage>
</organism>
<dbReference type="Proteomes" id="UP001054889">
    <property type="component" value="Unassembled WGS sequence"/>
</dbReference>
<dbReference type="Pfam" id="PF15054">
    <property type="entry name" value="DUF4535"/>
    <property type="match status" value="1"/>
</dbReference>
<dbReference type="PANTHER" id="PTHR33528">
    <property type="entry name" value="OS07G0239500 PROTEIN"/>
    <property type="match status" value="1"/>
</dbReference>